<feature type="region of interest" description="Disordered" evidence="3">
    <location>
        <begin position="183"/>
        <end position="219"/>
    </location>
</feature>
<keyword evidence="5" id="KW-1185">Reference proteome</keyword>
<gene>
    <name evidence="4" type="ORF">DCAR_0205857</name>
</gene>
<feature type="region of interest" description="Disordered" evidence="3">
    <location>
        <begin position="641"/>
        <end position="660"/>
    </location>
</feature>
<feature type="region of interest" description="Disordered" evidence="3">
    <location>
        <begin position="580"/>
        <end position="621"/>
    </location>
</feature>
<comment type="function">
    <text evidence="2">Involved in regulation of actin and microtubule organization. Part of a WAVE complex that activates the Arp2/3 complex.</text>
</comment>
<feature type="region of interest" description="Disordered" evidence="3">
    <location>
        <begin position="1008"/>
        <end position="1049"/>
    </location>
</feature>
<proteinExistence type="inferred from homology"/>
<feature type="compositionally biased region" description="Basic residues" evidence="3">
    <location>
        <begin position="183"/>
        <end position="194"/>
    </location>
</feature>
<reference evidence="4" key="1">
    <citation type="journal article" date="2016" name="Nat. Genet.">
        <title>A high-quality carrot genome assembly provides new insights into carotenoid accumulation and asterid genome evolution.</title>
        <authorList>
            <person name="Iorizzo M."/>
            <person name="Ellison S."/>
            <person name="Senalik D."/>
            <person name="Zeng P."/>
            <person name="Satapoomin P."/>
            <person name="Huang J."/>
            <person name="Bowman M."/>
            <person name="Iovene M."/>
            <person name="Sanseverino W."/>
            <person name="Cavagnaro P."/>
            <person name="Yildiz M."/>
            <person name="Macko-Podgorni A."/>
            <person name="Moranska E."/>
            <person name="Grzebelus E."/>
            <person name="Grzebelus D."/>
            <person name="Ashrafi H."/>
            <person name="Zheng Z."/>
            <person name="Cheng S."/>
            <person name="Spooner D."/>
            <person name="Van Deynze A."/>
            <person name="Simon P."/>
        </authorList>
    </citation>
    <scope>NUCLEOTIDE SEQUENCE</scope>
    <source>
        <tissue evidence="4">Leaf</tissue>
    </source>
</reference>
<dbReference type="Gene3D" id="6.10.280.150">
    <property type="match status" value="1"/>
</dbReference>
<keyword evidence="2" id="KW-0009">Actin-binding</keyword>
<dbReference type="GO" id="GO:2000601">
    <property type="term" value="P:positive regulation of Arp2/3 complex-mediated actin nucleation"/>
    <property type="evidence" value="ECO:0007669"/>
    <property type="project" value="TreeGrafter"/>
</dbReference>
<dbReference type="GO" id="GO:0030036">
    <property type="term" value="P:actin cytoskeleton organization"/>
    <property type="evidence" value="ECO:0007669"/>
    <property type="project" value="UniProtKB-UniRule"/>
</dbReference>
<evidence type="ECO:0000313" key="5">
    <source>
        <dbReference type="Proteomes" id="UP000077755"/>
    </source>
</evidence>
<comment type="subcellular location">
    <subcellularLocation>
        <location evidence="2">Cytoplasm</location>
        <location evidence="2">Cytoskeleton</location>
    </subcellularLocation>
</comment>
<dbReference type="EMBL" id="CP093344">
    <property type="protein sequence ID" value="WOG86640.1"/>
    <property type="molecule type" value="Genomic_DNA"/>
</dbReference>
<dbReference type="AlphaFoldDB" id="A0AAF1ANM1"/>
<feature type="region of interest" description="Disordered" evidence="3">
    <location>
        <begin position="942"/>
        <end position="962"/>
    </location>
</feature>
<feature type="compositionally biased region" description="Low complexity" evidence="3">
    <location>
        <begin position="641"/>
        <end position="654"/>
    </location>
</feature>
<feature type="compositionally biased region" description="Polar residues" evidence="3">
    <location>
        <begin position="1030"/>
        <end position="1043"/>
    </location>
</feature>
<evidence type="ECO:0000256" key="3">
    <source>
        <dbReference type="SAM" id="MobiDB-lite"/>
    </source>
</evidence>
<dbReference type="Gene3D" id="1.20.5.340">
    <property type="match status" value="1"/>
</dbReference>
<dbReference type="InterPro" id="IPR028288">
    <property type="entry name" value="SCAR/WAVE_fam"/>
</dbReference>
<keyword evidence="2" id="KW-0206">Cytoskeleton</keyword>
<evidence type="ECO:0000256" key="1">
    <source>
        <dbReference type="ARBA" id="ARBA00006993"/>
    </source>
</evidence>
<dbReference type="GO" id="GO:0005856">
    <property type="term" value="C:cytoskeleton"/>
    <property type="evidence" value="ECO:0007669"/>
    <property type="project" value="UniProtKB-SubCell"/>
</dbReference>
<organism evidence="4 5">
    <name type="scientific">Daucus carota subsp. sativus</name>
    <name type="common">Carrot</name>
    <dbReference type="NCBI Taxonomy" id="79200"/>
    <lineage>
        <taxon>Eukaryota</taxon>
        <taxon>Viridiplantae</taxon>
        <taxon>Streptophyta</taxon>
        <taxon>Embryophyta</taxon>
        <taxon>Tracheophyta</taxon>
        <taxon>Spermatophyta</taxon>
        <taxon>Magnoliopsida</taxon>
        <taxon>eudicotyledons</taxon>
        <taxon>Gunneridae</taxon>
        <taxon>Pentapetalae</taxon>
        <taxon>asterids</taxon>
        <taxon>campanulids</taxon>
        <taxon>Apiales</taxon>
        <taxon>Apiaceae</taxon>
        <taxon>Apioideae</taxon>
        <taxon>Scandiceae</taxon>
        <taxon>Daucinae</taxon>
        <taxon>Daucus</taxon>
        <taxon>Daucus sect. Daucus</taxon>
    </lineage>
</organism>
<comment type="similarity">
    <text evidence="1 2">Belongs to the SCAR/WAVE family.</text>
</comment>
<evidence type="ECO:0000256" key="2">
    <source>
        <dbReference type="RuleBase" id="RU367034"/>
    </source>
</evidence>
<dbReference type="PANTHER" id="PTHR12902">
    <property type="entry name" value="WASP-1"/>
    <property type="match status" value="1"/>
</dbReference>
<sequence length="1109" mass="123245">MPLVRVEVRNEYTLGMREVYKDEDDPKALLEGVVVAGLVGVLRQLGDLAEFAADVFHGLQEQVTNTSSRSNQLKIRARKIEAAVSPLEKSILSQRSHLHFAYTTGSHWHAHIQSERNHFIYSDLPIFVMDLYGKCRRPPHLHLLDKFDTGGPGSCLKKFSDPAFFRRESAGFDGAYAENFSRHKKARKRKKKRTWVPDDDEPQSVNHGTPTSSHSGRLHYASQNFHSPSQTVSTYDAAKQFEIETHLIPSYSRNAEPEEYVFNPSNTSKFDGCEPEEISSRWMMNHSDNFDTFSLDEQTRVVANDVQEQTGAASSCITWDEKIEIVEPTGPQYHFNENVYGHPTNSDPILLEGDASNFETECCSNKSPPKSVCAAHQFDEYESDIDIYMDSRNTMESESETDLECQTKREVEQYSDMNTIAIDENLNRINPEYMESNSANAPTHVPPRISTDGDISDNHHHSFVLESSSVLSKEISTAKPISVTPVCNAQVQSRDTGKSSILDSLSSSELIDSDDMTSSKTETAVRNLSSFDSNELVIQALNSDKVLSNAYGSQDSPSLPSVTGTNFWTNGGLLGLQPSKPPDFSTPGPMNHDSMGPSRGKTFEGNKLAPETDISEGFKVPKQKSSSKHCISLYNDQEDSTSVMKTSLSSSQTHSESKNQHTAICQHNDSQFQNLLFSEASIMIPGTKKPDNLNFEAAKSLGYIDKNSSRIFELSNEVLDNSQGKVCFSLEDNPLNSFTSGISERNSVHQTFQTFSDRIFTEQFGTKFSFISPSSSPPLEHMKISFQPIDGFEVSKLKLDFPGGNESLEGGRDVFPSFQLVPEVSLSLLDINSDSDDTFCDSNSHGSDDSITHYSVSYFEEWGTIEYPKCDDSDMSDALCINSIESVSSNLDFGRIAPGVITSNSGLPNLFYEKVMEHSETDLPSFDTLDDSINEELQNDSKAKIELDSGPLKDSTLSPTLPPTECGMNENPDMATENQVPSVKALKHEFDQKLQFSTISHQQKVEPFNHGNMETIGCTKNKKHPDGQKLNLQKDSNQSPNSKVTDENEDFLQQIRSKSLSLRRTIIERPNLGPGVPTNVSVTAILEKANAIRQAVGSDDGEDNDSWSE</sequence>
<dbReference type="GO" id="GO:0003779">
    <property type="term" value="F:actin binding"/>
    <property type="evidence" value="ECO:0007669"/>
    <property type="project" value="UniProtKB-UniRule"/>
</dbReference>
<protein>
    <recommendedName>
        <fullName evidence="2">Protein SCAR</fullName>
    </recommendedName>
    <alternativeName>
        <fullName evidence="2">Protein WAVE</fullName>
    </alternativeName>
</protein>
<dbReference type="Proteomes" id="UP000077755">
    <property type="component" value="Chromosome 2"/>
</dbReference>
<feature type="compositionally biased region" description="Polar residues" evidence="3">
    <location>
        <begin position="203"/>
        <end position="219"/>
    </location>
</feature>
<accession>A0AAF1ANM1</accession>
<dbReference type="PANTHER" id="PTHR12902:SF33">
    <property type="entry name" value="PROTEIN SCAR3"/>
    <property type="match status" value="1"/>
</dbReference>
<dbReference type="GO" id="GO:0034237">
    <property type="term" value="F:protein kinase A regulatory subunit binding"/>
    <property type="evidence" value="ECO:0007669"/>
    <property type="project" value="TreeGrafter"/>
</dbReference>
<dbReference type="GO" id="GO:0071933">
    <property type="term" value="F:Arp2/3 complex binding"/>
    <property type="evidence" value="ECO:0007669"/>
    <property type="project" value="TreeGrafter"/>
</dbReference>
<name>A0AAF1ANM1_DAUCS</name>
<keyword evidence="2" id="KW-0963">Cytoplasm</keyword>
<reference evidence="4" key="2">
    <citation type="submission" date="2022-03" db="EMBL/GenBank/DDBJ databases">
        <title>Draft title - Genomic analysis of global carrot germplasm unveils the trajectory of domestication and the origin of high carotenoid orange carrot.</title>
        <authorList>
            <person name="Iorizzo M."/>
            <person name="Ellison S."/>
            <person name="Senalik D."/>
            <person name="Macko-Podgorni A."/>
            <person name="Grzebelus D."/>
            <person name="Bostan H."/>
            <person name="Rolling W."/>
            <person name="Curaba J."/>
            <person name="Simon P."/>
        </authorList>
    </citation>
    <scope>NUCLEOTIDE SEQUENCE</scope>
    <source>
        <tissue evidence="4">Leaf</tissue>
    </source>
</reference>
<evidence type="ECO:0000313" key="4">
    <source>
        <dbReference type="EMBL" id="WOG86640.1"/>
    </source>
</evidence>